<feature type="compositionally biased region" description="Basic and acidic residues" evidence="10">
    <location>
        <begin position="15"/>
        <end position="24"/>
    </location>
</feature>
<feature type="transmembrane region" description="Helical" evidence="9">
    <location>
        <begin position="66"/>
        <end position="83"/>
    </location>
</feature>
<evidence type="ECO:0000256" key="8">
    <source>
        <dbReference type="ARBA" id="ARBA00023136"/>
    </source>
</evidence>
<feature type="transmembrane region" description="Helical" evidence="9">
    <location>
        <begin position="293"/>
        <end position="314"/>
    </location>
</feature>
<feature type="transmembrane region" description="Helical" evidence="9">
    <location>
        <begin position="130"/>
        <end position="152"/>
    </location>
</feature>
<dbReference type="SUPFAM" id="SSF103473">
    <property type="entry name" value="MFS general substrate transporter"/>
    <property type="match status" value="1"/>
</dbReference>
<feature type="transmembrane region" description="Helical" evidence="9">
    <location>
        <begin position="172"/>
        <end position="193"/>
    </location>
</feature>
<evidence type="ECO:0000256" key="9">
    <source>
        <dbReference type="RuleBase" id="RU363121"/>
    </source>
</evidence>
<keyword evidence="6 9" id="KW-0067">ATP-binding</keyword>
<feature type="region of interest" description="Disordered" evidence="10">
    <location>
        <begin position="494"/>
        <end position="533"/>
    </location>
</feature>
<feature type="transmembrane region" description="Helical" evidence="9">
    <location>
        <begin position="334"/>
        <end position="357"/>
    </location>
</feature>
<feature type="transmembrane region" description="Helical" evidence="9">
    <location>
        <begin position="103"/>
        <end position="118"/>
    </location>
</feature>
<gene>
    <name evidence="11" type="ORF">PCAL00307_LOCUS5489</name>
</gene>
<dbReference type="EMBL" id="HBIW01006581">
    <property type="protein sequence ID" value="CAE0690054.1"/>
    <property type="molecule type" value="Transcribed_RNA"/>
</dbReference>
<feature type="transmembrane region" description="Helical" evidence="9">
    <location>
        <begin position="457"/>
        <end position="477"/>
    </location>
</feature>
<comment type="subcellular location">
    <subcellularLocation>
        <location evidence="1 9">Membrane</location>
        <topology evidence="1 9">Multi-pass membrane protein</topology>
    </subcellularLocation>
</comment>
<evidence type="ECO:0000256" key="3">
    <source>
        <dbReference type="ARBA" id="ARBA00022448"/>
    </source>
</evidence>
<keyword evidence="7 9" id="KW-1133">Transmembrane helix</keyword>
<feature type="transmembrane region" description="Helical" evidence="9">
    <location>
        <begin position="235"/>
        <end position="256"/>
    </location>
</feature>
<comment type="similarity">
    <text evidence="2 9">Belongs to the ADP/ATP translocase tlc family.</text>
</comment>
<dbReference type="InterPro" id="IPR004667">
    <property type="entry name" value="ADP_ATP_car_bac_type"/>
</dbReference>
<feature type="transmembrane region" description="Helical" evidence="9">
    <location>
        <begin position="369"/>
        <end position="400"/>
    </location>
</feature>
<evidence type="ECO:0000256" key="1">
    <source>
        <dbReference type="ARBA" id="ARBA00004141"/>
    </source>
</evidence>
<evidence type="ECO:0000256" key="10">
    <source>
        <dbReference type="SAM" id="MobiDB-lite"/>
    </source>
</evidence>
<dbReference type="AlphaFoldDB" id="A0A7S4E4K2"/>
<evidence type="ECO:0000256" key="5">
    <source>
        <dbReference type="ARBA" id="ARBA00022741"/>
    </source>
</evidence>
<feature type="region of interest" description="Disordered" evidence="10">
    <location>
        <begin position="1"/>
        <end position="33"/>
    </location>
</feature>
<evidence type="ECO:0000256" key="2">
    <source>
        <dbReference type="ARBA" id="ARBA00007127"/>
    </source>
</evidence>
<dbReference type="Pfam" id="PF03219">
    <property type="entry name" value="TLC"/>
    <property type="match status" value="1"/>
</dbReference>
<evidence type="ECO:0000256" key="7">
    <source>
        <dbReference type="ARBA" id="ARBA00022989"/>
    </source>
</evidence>
<keyword evidence="4 9" id="KW-0812">Transmembrane</keyword>
<dbReference type="GO" id="GO:0005524">
    <property type="term" value="F:ATP binding"/>
    <property type="evidence" value="ECO:0007669"/>
    <property type="project" value="UniProtKB-KW"/>
</dbReference>
<organism evidence="11">
    <name type="scientific">Pelagomonas calceolata</name>
    <dbReference type="NCBI Taxonomy" id="35677"/>
    <lineage>
        <taxon>Eukaryota</taxon>
        <taxon>Sar</taxon>
        <taxon>Stramenopiles</taxon>
        <taxon>Ochrophyta</taxon>
        <taxon>Pelagophyceae</taxon>
        <taxon>Pelagomonadales</taxon>
        <taxon>Pelagomonadaceae</taxon>
        <taxon>Pelagomonas</taxon>
    </lineage>
</organism>
<accession>A0A7S4E4K2</accession>
<sequence length="533" mass="57899">MASAAPAPAKPPPVKIDEPEELKGKGWSGMELESGTSTKDVAADSAFERVFERLYGKMTFEEKLRLIWLAGTLFFIIGGYWLLRSLKDPVIATICGVEYIPKAKMLSVLVVLVLVFVYNKLIDMFPKHQLFYIVGGFYAGLFTLIACLLAAPATAQTSIYNTNASPYRLIGWISYCSIESFGSIGVSLFWAFTNSTYNLEGAKKAYGLMVACAQLGSIAGPTLVSVGTEAYGVPTIYFCGALCMVAMVVSIYGYNLRFPQQPDSPRASTKKKSSAGMTEGLVLFWKYHYVKGIFALSCLFMVEVTILDYSMKVLAKAKFDSEHPGDPHAATRAFASFMGVFGQAANGLSFCFSLLGTSMVIRRLGLNRTLLLFPTLCLGAICFVYTTPTLEAVFLAMLLLKGFSYCLNNPCKEILYQPTSSNVKFKAKSWIDVFGARGSKALGSVVTNAFSDSAADLLSYGAFVGMSVASFLIYVAWWQGREFDNLIDGGVKLGEEPEPVPASAVDEDGEGTSCGLEEEEDDGGVEEKKSINV</sequence>
<dbReference type="Gene3D" id="1.20.1250.20">
    <property type="entry name" value="MFS general substrate transporter like domains"/>
    <property type="match status" value="1"/>
</dbReference>
<dbReference type="InterPro" id="IPR036259">
    <property type="entry name" value="MFS_trans_sf"/>
</dbReference>
<keyword evidence="3 9" id="KW-0813">Transport</keyword>
<dbReference type="GO" id="GO:0005471">
    <property type="term" value="F:ATP:ADP antiporter activity"/>
    <property type="evidence" value="ECO:0007669"/>
    <property type="project" value="InterPro"/>
</dbReference>
<reference evidence="11" key="1">
    <citation type="submission" date="2021-01" db="EMBL/GenBank/DDBJ databases">
        <authorList>
            <person name="Corre E."/>
            <person name="Pelletier E."/>
            <person name="Niang G."/>
            <person name="Scheremetjew M."/>
            <person name="Finn R."/>
            <person name="Kale V."/>
            <person name="Holt S."/>
            <person name="Cochrane G."/>
            <person name="Meng A."/>
            <person name="Brown T."/>
            <person name="Cohen L."/>
        </authorList>
    </citation>
    <scope>NUCLEOTIDE SEQUENCE</scope>
    <source>
        <strain evidence="11">CCMP1756</strain>
    </source>
</reference>
<evidence type="ECO:0000256" key="6">
    <source>
        <dbReference type="ARBA" id="ARBA00022840"/>
    </source>
</evidence>
<keyword evidence="5 9" id="KW-0547">Nucleotide-binding</keyword>
<keyword evidence="8 9" id="KW-0472">Membrane</keyword>
<evidence type="ECO:0000313" key="11">
    <source>
        <dbReference type="EMBL" id="CAE0690054.1"/>
    </source>
</evidence>
<dbReference type="PANTHER" id="PTHR31187">
    <property type="match status" value="1"/>
</dbReference>
<evidence type="ECO:0000256" key="4">
    <source>
        <dbReference type="ARBA" id="ARBA00022692"/>
    </source>
</evidence>
<protein>
    <recommendedName>
        <fullName evidence="9">ADP,ATP carrier protein</fullName>
    </recommendedName>
</protein>
<name>A0A7S4E4K2_9STRA</name>
<feature type="compositionally biased region" description="Acidic residues" evidence="10">
    <location>
        <begin position="505"/>
        <end position="524"/>
    </location>
</feature>
<feature type="transmembrane region" description="Helical" evidence="9">
    <location>
        <begin position="205"/>
        <end position="223"/>
    </location>
</feature>
<dbReference type="PANTHER" id="PTHR31187:SF1">
    <property type="entry name" value="ADP,ATP CARRIER PROTEIN 1"/>
    <property type="match status" value="1"/>
</dbReference>
<proteinExistence type="inferred from homology"/>
<dbReference type="GO" id="GO:0016020">
    <property type="term" value="C:membrane"/>
    <property type="evidence" value="ECO:0007669"/>
    <property type="project" value="UniProtKB-SubCell"/>
</dbReference>